<reference evidence="3 4" key="1">
    <citation type="submission" date="2020-05" db="EMBL/GenBank/DDBJ databases">
        <title>MicrobeNet Type strains.</title>
        <authorList>
            <person name="Nicholson A.C."/>
        </authorList>
    </citation>
    <scope>NUCLEOTIDE SEQUENCE [LARGE SCALE GENOMIC DNA]</scope>
    <source>
        <strain evidence="3 4">JCM 3224</strain>
    </source>
</reference>
<gene>
    <name evidence="3" type="ORF">HLB23_07640</name>
</gene>
<evidence type="ECO:0000313" key="3">
    <source>
        <dbReference type="EMBL" id="NNH69739.1"/>
    </source>
</evidence>
<feature type="transmembrane region" description="Helical" evidence="2">
    <location>
        <begin position="20"/>
        <end position="39"/>
    </location>
</feature>
<feature type="compositionally biased region" description="Pro residues" evidence="1">
    <location>
        <begin position="165"/>
        <end position="177"/>
    </location>
</feature>
<keyword evidence="4" id="KW-1185">Reference proteome</keyword>
<keyword evidence="2" id="KW-1133">Transmembrane helix</keyword>
<evidence type="ECO:0000256" key="2">
    <source>
        <dbReference type="SAM" id="Phobius"/>
    </source>
</evidence>
<dbReference type="RefSeq" id="WP_067523093.1">
    <property type="nucleotide sequence ID" value="NZ_JABELX010000003.1"/>
</dbReference>
<protein>
    <submittedName>
        <fullName evidence="3">Uncharacterized protein</fullName>
    </submittedName>
</protein>
<name>A0A849C441_9NOCA</name>
<proteinExistence type="predicted"/>
<evidence type="ECO:0000256" key="1">
    <source>
        <dbReference type="SAM" id="MobiDB-lite"/>
    </source>
</evidence>
<keyword evidence="2" id="KW-0472">Membrane</keyword>
<dbReference type="AlphaFoldDB" id="A0A849C441"/>
<feature type="region of interest" description="Disordered" evidence="1">
    <location>
        <begin position="63"/>
        <end position="184"/>
    </location>
</feature>
<keyword evidence="2" id="KW-0812">Transmembrane</keyword>
<comment type="caution">
    <text evidence="3">The sequence shown here is derived from an EMBL/GenBank/DDBJ whole genome shotgun (WGS) entry which is preliminary data.</text>
</comment>
<dbReference type="EMBL" id="JABELX010000003">
    <property type="protein sequence ID" value="NNH69739.1"/>
    <property type="molecule type" value="Genomic_DNA"/>
</dbReference>
<sequence>MDGSNSRADERDTGPRRLPVPLMGAAAAAGAVSLGLILIGSCGLGGSDTYVAPPPLNADLQAAPTGYSTSSGTTTPAVIIPPSPTWRVASDRPPRRTPTLPSTTARDENDESRESPTRTTRPTTSRPPRITTPRTTPPRTTTEVPTTTEFPTTTELPTTTLELPEPVPPTTELPVPPAMDDWDE</sequence>
<evidence type="ECO:0000313" key="4">
    <source>
        <dbReference type="Proteomes" id="UP000586827"/>
    </source>
</evidence>
<feature type="compositionally biased region" description="Low complexity" evidence="1">
    <location>
        <begin position="117"/>
        <end position="164"/>
    </location>
</feature>
<organism evidence="3 4">
    <name type="scientific">Nocardia uniformis</name>
    <dbReference type="NCBI Taxonomy" id="53432"/>
    <lineage>
        <taxon>Bacteria</taxon>
        <taxon>Bacillati</taxon>
        <taxon>Actinomycetota</taxon>
        <taxon>Actinomycetes</taxon>
        <taxon>Mycobacteriales</taxon>
        <taxon>Nocardiaceae</taxon>
        <taxon>Nocardia</taxon>
    </lineage>
</organism>
<feature type="compositionally biased region" description="Low complexity" evidence="1">
    <location>
        <begin position="63"/>
        <end position="77"/>
    </location>
</feature>
<accession>A0A849C441</accession>
<dbReference type="Proteomes" id="UP000586827">
    <property type="component" value="Unassembled WGS sequence"/>
</dbReference>